<keyword evidence="11" id="KW-1035">Host cytoplasm</keyword>
<evidence type="ECO:0000256" key="2">
    <source>
        <dbReference type="ARBA" id="ARBA00004192"/>
    </source>
</evidence>
<evidence type="ECO:0000256" key="9">
    <source>
        <dbReference type="ARBA" id="ARBA00023136"/>
    </source>
</evidence>
<evidence type="ECO:0000313" key="14">
    <source>
        <dbReference type="EMBL" id="XBH23786.1"/>
    </source>
</evidence>
<keyword evidence="7" id="KW-1043">Host membrane</keyword>
<dbReference type="EMBL" id="PP711852">
    <property type="protein sequence ID" value="XBH23786.1"/>
    <property type="molecule type" value="Genomic_DNA"/>
</dbReference>
<evidence type="ECO:0000256" key="5">
    <source>
        <dbReference type="ARBA" id="ARBA00022692"/>
    </source>
</evidence>
<evidence type="ECO:0000256" key="8">
    <source>
        <dbReference type="ARBA" id="ARBA00022989"/>
    </source>
</evidence>
<accession>A0AAU7E200</accession>
<keyword evidence="4" id="KW-0597">Phosphoprotein</keyword>
<evidence type="ECO:0000256" key="1">
    <source>
        <dbReference type="ARBA" id="ARBA00004153"/>
    </source>
</evidence>
<dbReference type="GO" id="GO:0044423">
    <property type="term" value="C:virion component"/>
    <property type="evidence" value="ECO:0007669"/>
    <property type="project" value="UniProtKB-KW"/>
</dbReference>
<evidence type="ECO:0000256" key="13">
    <source>
        <dbReference type="ARBA" id="ARBA00034818"/>
    </source>
</evidence>
<organism evidence="14">
    <name type="scientific">Rousettus bat poxvirus</name>
    <dbReference type="NCBI Taxonomy" id="3141933"/>
    <lineage>
        <taxon>Viruses</taxon>
        <taxon>Varidnaviria</taxon>
        <taxon>Bamfordvirae</taxon>
        <taxon>Nucleocytoviricota</taxon>
        <taxon>Pokkesviricetes</taxon>
        <taxon>Chitovirales</taxon>
        <taxon>Poxviridae</taxon>
    </lineage>
</organism>
<evidence type="ECO:0000256" key="3">
    <source>
        <dbReference type="ARBA" id="ARBA00004328"/>
    </source>
</evidence>
<comment type="subcellular location">
    <subcellularLocation>
        <location evidence="2">Host cytoplasm</location>
    </subcellularLocation>
    <subcellularLocation>
        <location evidence="1">Host endoplasmic reticulum membrane</location>
        <topology evidence="1">Multi-pass membrane protein</topology>
    </subcellularLocation>
    <subcellularLocation>
        <location evidence="3">Virion</location>
    </subcellularLocation>
</comment>
<keyword evidence="9" id="KW-0472">Membrane</keyword>
<evidence type="ECO:0000256" key="7">
    <source>
        <dbReference type="ARBA" id="ARBA00022870"/>
    </source>
</evidence>
<comment type="similarity">
    <text evidence="12">Belongs to the orthopoxvirus OPG070 family.</text>
</comment>
<dbReference type="Pfam" id="PF03394">
    <property type="entry name" value="Pox_E8"/>
    <property type="match status" value="1"/>
</dbReference>
<reference evidence="14" key="1">
    <citation type="journal article" date="2024" name="Microbiome">
        <title>Substantial viral diversity in bats and rodents from East Africa: insights into evolution, recombination, and cocirculation.</title>
        <authorList>
            <person name="Wang D."/>
            <person name="Yang X."/>
            <person name="Ren Z."/>
            <person name="Hu B."/>
            <person name="Zhao H."/>
            <person name="Yang K."/>
            <person name="Shi P."/>
            <person name="Zhang Z."/>
            <person name="Feng Q."/>
            <person name="Nawenja C.V."/>
            <person name="Obanda V."/>
            <person name="Robert K."/>
            <person name="Nalikka B."/>
            <person name="Waruhiu C.N."/>
            <person name="Ochola G.O."/>
            <person name="Onyuok S.O."/>
            <person name="Ochieng H."/>
            <person name="Li B."/>
            <person name="Zhu Y."/>
            <person name="Si H."/>
            <person name="Yin J."/>
            <person name="Kristiansen K."/>
            <person name="Jin X."/>
            <person name="Xu X."/>
            <person name="Xiao M."/>
            <person name="Agwanda B."/>
            <person name="Ommeh S."/>
            <person name="Li J."/>
            <person name="Shi Z.L."/>
        </authorList>
    </citation>
    <scope>NUCLEOTIDE SEQUENCE</scope>
    <source>
        <strain evidence="14">1A/Uganda/UGR70/2019</strain>
    </source>
</reference>
<proteinExistence type="inferred from homology"/>
<keyword evidence="6" id="KW-0946">Virion</keyword>
<keyword evidence="8" id="KW-1133">Transmembrane helix</keyword>
<evidence type="ECO:0000256" key="10">
    <source>
        <dbReference type="ARBA" id="ARBA00023184"/>
    </source>
</evidence>
<evidence type="ECO:0000256" key="12">
    <source>
        <dbReference type="ARBA" id="ARBA00034768"/>
    </source>
</evidence>
<dbReference type="GO" id="GO:0044167">
    <property type="term" value="C:host cell endoplasmic reticulum membrane"/>
    <property type="evidence" value="ECO:0007669"/>
    <property type="project" value="UniProtKB-SubCell"/>
</dbReference>
<evidence type="ECO:0000256" key="4">
    <source>
        <dbReference type="ARBA" id="ARBA00022553"/>
    </source>
</evidence>
<keyword evidence="10" id="KW-1038">Host endoplasmic reticulum</keyword>
<sequence length="263" mass="30206">MVDLNTHDVHATAQQRHVNQETVFTRELSPRLKNTYLYHNYAYGWIPETAVWASRFADLSVTDFYPLSLGLLRKLDYMASLYRGPPLVYAPRLNTEFVAQGSFGGQYNDVFKRFSILPERQFISFLLLTSMPAYNLATFFKSTAFDPKKHTLFSEFFTTREAHVELARYMRHGGDYKPLFARLNAPTTGMHTIKNPGPMGRLPPSSYETLANLSAILYFTDYDPVLMFLAFYMPGYSATTKITPAVEFLMRKLDVRPEDVTLV</sequence>
<reference evidence="14" key="2">
    <citation type="submission" date="2024-02" db="EMBL/GenBank/DDBJ databases">
        <authorList>
            <person name="Hu B."/>
        </authorList>
    </citation>
    <scope>NUCLEOTIDE SEQUENCE</scope>
    <source>
        <strain evidence="14">1A/Uganda/UGR70/2019</strain>
    </source>
</reference>
<dbReference type="PIRSF" id="PIRSF015690">
    <property type="entry name" value="VAC_E8R"/>
    <property type="match status" value="1"/>
</dbReference>
<evidence type="ECO:0000256" key="11">
    <source>
        <dbReference type="ARBA" id="ARBA00023200"/>
    </source>
</evidence>
<name>A0AAU7E200_9POXV</name>
<evidence type="ECO:0000256" key="6">
    <source>
        <dbReference type="ARBA" id="ARBA00022844"/>
    </source>
</evidence>
<keyword evidence="5" id="KW-0812">Transmembrane</keyword>
<protein>
    <recommendedName>
        <fullName evidence="13">Protein OPG070</fullName>
    </recommendedName>
</protein>
<dbReference type="InterPro" id="IPR005057">
    <property type="entry name" value="Poxvirus_E8"/>
</dbReference>